<dbReference type="InterPro" id="IPR036291">
    <property type="entry name" value="NAD(P)-bd_dom_sf"/>
</dbReference>
<sequence length="377" mass="41695">MSSKELRVAVVGAGRWAERAHVPGWQRDSRVEVAAIVDTNAEAAASVAKEFGVERVVTDYRELLDDPTIDVIDVATGNEAHFQVSWDSLEAGKHVLCEKPVHRDARQTAAAAQLAASKGLKTKLGFTFRYAPAVMYAKDLIDAGFVGEPYIFNGYEQNSQWIDPSTPLRQAEGAEPGEEKEIAVSSIEGYGAPIIDIMHWWVGRPMTNVVGTMRNFVPVRMLRSTGTMERMNIDDGDMWMCEFDSPVMASIQSSYVTVGNYPGIEARFYGSEGALIVRLVEEFGVCQTIKTATKGSVEFVEREIPQQYFPEGGTSLEPWPLLFYSNLVKNFADEILAGGSENQGDFAQGALVQRTINAFERSARERRWVAFDEVEGA</sequence>
<dbReference type="RefSeq" id="WP_145850729.1">
    <property type="nucleotide sequence ID" value="NZ_RPFW01000001.1"/>
</dbReference>
<dbReference type="GO" id="GO:0000166">
    <property type="term" value="F:nucleotide binding"/>
    <property type="evidence" value="ECO:0007669"/>
    <property type="project" value="InterPro"/>
</dbReference>
<dbReference type="Pfam" id="PF01408">
    <property type="entry name" value="GFO_IDH_MocA"/>
    <property type="match status" value="1"/>
</dbReference>
<dbReference type="Gene3D" id="3.30.360.10">
    <property type="entry name" value="Dihydrodipicolinate Reductase, domain 2"/>
    <property type="match status" value="1"/>
</dbReference>
<comment type="caution">
    <text evidence="4">The sequence shown here is derived from an EMBL/GenBank/DDBJ whole genome shotgun (WGS) entry which is preliminary data.</text>
</comment>
<dbReference type="InterPro" id="IPR050463">
    <property type="entry name" value="Gfo/Idh/MocA_oxidrdct_glycsds"/>
</dbReference>
<dbReference type="Pfam" id="PF22725">
    <property type="entry name" value="GFO_IDH_MocA_C3"/>
    <property type="match status" value="1"/>
</dbReference>
<feature type="domain" description="Gfo/Idh/MocA-like oxidoreductase N-terminal" evidence="2">
    <location>
        <begin position="6"/>
        <end position="123"/>
    </location>
</feature>
<evidence type="ECO:0000259" key="3">
    <source>
        <dbReference type="Pfam" id="PF22725"/>
    </source>
</evidence>
<dbReference type="GO" id="GO:0016491">
    <property type="term" value="F:oxidoreductase activity"/>
    <property type="evidence" value="ECO:0007669"/>
    <property type="project" value="UniProtKB-KW"/>
</dbReference>
<organism evidence="4 5">
    <name type="scientific">Trebonia kvetii</name>
    <dbReference type="NCBI Taxonomy" id="2480626"/>
    <lineage>
        <taxon>Bacteria</taxon>
        <taxon>Bacillati</taxon>
        <taxon>Actinomycetota</taxon>
        <taxon>Actinomycetes</taxon>
        <taxon>Streptosporangiales</taxon>
        <taxon>Treboniaceae</taxon>
        <taxon>Trebonia</taxon>
    </lineage>
</organism>
<keyword evidence="5" id="KW-1185">Reference proteome</keyword>
<accession>A0A6P2C6H8</accession>
<dbReference type="PANTHER" id="PTHR43818">
    <property type="entry name" value="BCDNA.GH03377"/>
    <property type="match status" value="1"/>
</dbReference>
<dbReference type="InterPro" id="IPR000683">
    <property type="entry name" value="Gfo/Idh/MocA-like_OxRdtase_N"/>
</dbReference>
<gene>
    <name evidence="4" type="ORF">EAS64_00415</name>
</gene>
<reference evidence="4 5" key="1">
    <citation type="submission" date="2018-11" db="EMBL/GenBank/DDBJ databases">
        <title>Trebonia kvetii gen.nov., sp.nov., a novel acidophilic actinobacterium, and proposal of the new actinobacterial family Treboniaceae fam. nov.</title>
        <authorList>
            <person name="Rapoport D."/>
            <person name="Sagova-Mareckova M."/>
            <person name="Sedlacek I."/>
            <person name="Provaznik J."/>
            <person name="Kralova S."/>
            <person name="Pavlinic D."/>
            <person name="Benes V."/>
            <person name="Kopecky J."/>
        </authorList>
    </citation>
    <scope>NUCLEOTIDE SEQUENCE [LARGE SCALE GENOMIC DNA]</scope>
    <source>
        <strain evidence="4 5">15Tr583</strain>
    </source>
</reference>
<evidence type="ECO:0000313" key="5">
    <source>
        <dbReference type="Proteomes" id="UP000460272"/>
    </source>
</evidence>
<dbReference type="Gene3D" id="3.40.50.720">
    <property type="entry name" value="NAD(P)-binding Rossmann-like Domain"/>
    <property type="match status" value="1"/>
</dbReference>
<proteinExistence type="predicted"/>
<evidence type="ECO:0000313" key="4">
    <source>
        <dbReference type="EMBL" id="TVZ05976.1"/>
    </source>
</evidence>
<dbReference type="SUPFAM" id="SSF55347">
    <property type="entry name" value="Glyceraldehyde-3-phosphate dehydrogenase-like, C-terminal domain"/>
    <property type="match status" value="1"/>
</dbReference>
<feature type="domain" description="GFO/IDH/MocA-like oxidoreductase" evidence="3">
    <location>
        <begin position="135"/>
        <end position="275"/>
    </location>
</feature>
<evidence type="ECO:0000256" key="1">
    <source>
        <dbReference type="ARBA" id="ARBA00023002"/>
    </source>
</evidence>
<keyword evidence="1" id="KW-0560">Oxidoreductase</keyword>
<dbReference type="PANTHER" id="PTHR43818:SF11">
    <property type="entry name" value="BCDNA.GH03377"/>
    <property type="match status" value="1"/>
</dbReference>
<dbReference type="InterPro" id="IPR055170">
    <property type="entry name" value="GFO_IDH_MocA-like_dom"/>
</dbReference>
<dbReference type="OrthoDB" id="179913at2"/>
<dbReference type="Proteomes" id="UP000460272">
    <property type="component" value="Unassembled WGS sequence"/>
</dbReference>
<evidence type="ECO:0000259" key="2">
    <source>
        <dbReference type="Pfam" id="PF01408"/>
    </source>
</evidence>
<protein>
    <submittedName>
        <fullName evidence="4">Gfo/Idh/MocA family oxidoreductase</fullName>
    </submittedName>
</protein>
<dbReference type="SUPFAM" id="SSF51735">
    <property type="entry name" value="NAD(P)-binding Rossmann-fold domains"/>
    <property type="match status" value="1"/>
</dbReference>
<dbReference type="AlphaFoldDB" id="A0A6P2C6H8"/>
<dbReference type="EMBL" id="RPFW01000001">
    <property type="protein sequence ID" value="TVZ05976.1"/>
    <property type="molecule type" value="Genomic_DNA"/>
</dbReference>
<name>A0A6P2C6H8_9ACTN</name>